<proteinExistence type="predicted"/>
<evidence type="ECO:0000313" key="1">
    <source>
        <dbReference type="EMBL" id="KAK0474328.1"/>
    </source>
</evidence>
<dbReference type="AlphaFoldDB" id="A0AA39U4U8"/>
<dbReference type="EMBL" id="JAUEPU010000173">
    <property type="protein sequence ID" value="KAK0474328.1"/>
    <property type="molecule type" value="Genomic_DNA"/>
</dbReference>
<dbReference type="Gene3D" id="3.40.50.1460">
    <property type="match status" value="1"/>
</dbReference>
<name>A0AA39U4U8_9AGAR</name>
<keyword evidence="2" id="KW-1185">Reference proteome</keyword>
<comment type="caution">
    <text evidence="1">The sequence shown here is derived from an EMBL/GenBank/DDBJ whole genome shotgun (WGS) entry which is preliminary data.</text>
</comment>
<organism evidence="1 2">
    <name type="scientific">Armillaria luteobubalina</name>
    <dbReference type="NCBI Taxonomy" id="153913"/>
    <lineage>
        <taxon>Eukaryota</taxon>
        <taxon>Fungi</taxon>
        <taxon>Dikarya</taxon>
        <taxon>Basidiomycota</taxon>
        <taxon>Agaricomycotina</taxon>
        <taxon>Agaricomycetes</taxon>
        <taxon>Agaricomycetidae</taxon>
        <taxon>Agaricales</taxon>
        <taxon>Marasmiineae</taxon>
        <taxon>Physalacriaceae</taxon>
        <taxon>Armillaria</taxon>
    </lineage>
</organism>
<reference evidence="1" key="1">
    <citation type="submission" date="2023-06" db="EMBL/GenBank/DDBJ databases">
        <authorList>
            <consortium name="Lawrence Berkeley National Laboratory"/>
            <person name="Ahrendt S."/>
            <person name="Sahu N."/>
            <person name="Indic B."/>
            <person name="Wong-Bajracharya J."/>
            <person name="Merenyi Z."/>
            <person name="Ke H.-M."/>
            <person name="Monk M."/>
            <person name="Kocsube S."/>
            <person name="Drula E."/>
            <person name="Lipzen A."/>
            <person name="Balint B."/>
            <person name="Henrissat B."/>
            <person name="Andreopoulos B."/>
            <person name="Martin F.M."/>
            <person name="Harder C.B."/>
            <person name="Rigling D."/>
            <person name="Ford K.L."/>
            <person name="Foster G.D."/>
            <person name="Pangilinan J."/>
            <person name="Papanicolaou A."/>
            <person name="Barry K."/>
            <person name="LaButti K."/>
            <person name="Viragh M."/>
            <person name="Koriabine M."/>
            <person name="Yan M."/>
            <person name="Riley R."/>
            <person name="Champramary S."/>
            <person name="Plett K.L."/>
            <person name="Tsai I.J."/>
            <person name="Slot J."/>
            <person name="Sipos G."/>
            <person name="Plett J."/>
            <person name="Nagy L.G."/>
            <person name="Grigoriev I.V."/>
        </authorList>
    </citation>
    <scope>NUCLEOTIDE SEQUENCE</scope>
    <source>
        <strain evidence="1">HWK02</strain>
    </source>
</reference>
<accession>A0AA39U4U8</accession>
<sequence>MEALCPIDRGTLDGQGACVPDICDREINNILAYIYHGKDARITLILDCCFAGGITEALLNGDVRTAHSLPPGSFVRMLNSAKERTEDWHGYRDVWCAEKWTHENMNPYTVLGACEDYQFARECEDGGGYSGVFTRALVKALTSSPLQKEATYYNLIHLLTALLRRNIQHPMLAGDRVRERLWL</sequence>
<evidence type="ECO:0000313" key="2">
    <source>
        <dbReference type="Proteomes" id="UP001175228"/>
    </source>
</evidence>
<protein>
    <submittedName>
        <fullName evidence="1">Uncharacterized protein</fullName>
    </submittedName>
</protein>
<gene>
    <name evidence="1" type="ORF">EDD18DRAFT_1367812</name>
</gene>
<dbReference type="Proteomes" id="UP001175228">
    <property type="component" value="Unassembled WGS sequence"/>
</dbReference>